<sequence>MADYTALVEAGNALVELLRDNLTPEPIGNRELIALCSPHESENNQLTLYLYQVEEDTQGVASGYYQVSRNVQRIRPSKFNLRFLVTAHSKAPVQLKEADQYRMVGAAIQILKDHPVIDSQYLSGSLAEEGARINVVLEKTPLDQLLKIWNNTSNNYKLSFTVLLSGVEINSKRERIVSRVTDVAIHTQQVGEGAQ</sequence>
<dbReference type="EMBL" id="DXCX01000087">
    <property type="protein sequence ID" value="HIY74016.1"/>
    <property type="molecule type" value="Genomic_DNA"/>
</dbReference>
<dbReference type="Pfam" id="PF14065">
    <property type="entry name" value="Pvc16_N"/>
    <property type="match status" value="1"/>
</dbReference>
<gene>
    <name evidence="2" type="ORF">H9826_08610</name>
</gene>
<dbReference type="Proteomes" id="UP000886824">
    <property type="component" value="Unassembled WGS sequence"/>
</dbReference>
<accession>A0A9D1Z8L2</accession>
<feature type="domain" description="Pvc16 N-terminal" evidence="1">
    <location>
        <begin position="12"/>
        <end position="178"/>
    </location>
</feature>
<protein>
    <submittedName>
        <fullName evidence="2">DUF4255 domain-containing protein</fullName>
    </submittedName>
</protein>
<comment type="caution">
    <text evidence="2">The sequence shown here is derived from an EMBL/GenBank/DDBJ whole genome shotgun (WGS) entry which is preliminary data.</text>
</comment>
<evidence type="ECO:0000313" key="2">
    <source>
        <dbReference type="EMBL" id="HIY74016.1"/>
    </source>
</evidence>
<evidence type="ECO:0000313" key="3">
    <source>
        <dbReference type="Proteomes" id="UP000886824"/>
    </source>
</evidence>
<name>A0A9D1Z8L2_9FIRM</name>
<evidence type="ECO:0000259" key="1">
    <source>
        <dbReference type="Pfam" id="PF14065"/>
    </source>
</evidence>
<dbReference type="AlphaFoldDB" id="A0A9D1Z8L2"/>
<reference evidence="2" key="2">
    <citation type="submission" date="2021-04" db="EMBL/GenBank/DDBJ databases">
        <authorList>
            <person name="Gilroy R."/>
        </authorList>
    </citation>
    <scope>NUCLEOTIDE SEQUENCE</scope>
    <source>
        <strain evidence="2">CHK33-7979</strain>
    </source>
</reference>
<reference evidence="2" key="1">
    <citation type="journal article" date="2021" name="PeerJ">
        <title>Extensive microbial diversity within the chicken gut microbiome revealed by metagenomics and culture.</title>
        <authorList>
            <person name="Gilroy R."/>
            <person name="Ravi A."/>
            <person name="Getino M."/>
            <person name="Pursley I."/>
            <person name="Horton D.L."/>
            <person name="Alikhan N.F."/>
            <person name="Baker D."/>
            <person name="Gharbi K."/>
            <person name="Hall N."/>
            <person name="Watson M."/>
            <person name="Adriaenssens E.M."/>
            <person name="Foster-Nyarko E."/>
            <person name="Jarju S."/>
            <person name="Secka A."/>
            <person name="Antonio M."/>
            <person name="Oren A."/>
            <person name="Chaudhuri R.R."/>
            <person name="La Ragione R."/>
            <person name="Hildebrand F."/>
            <person name="Pallen M.J."/>
        </authorList>
    </citation>
    <scope>NUCLEOTIDE SEQUENCE</scope>
    <source>
        <strain evidence="2">CHK33-7979</strain>
    </source>
</reference>
<organism evidence="2 3">
    <name type="scientific">Candidatus Intestinimonas merdavium</name>
    <dbReference type="NCBI Taxonomy" id="2838622"/>
    <lineage>
        <taxon>Bacteria</taxon>
        <taxon>Bacillati</taxon>
        <taxon>Bacillota</taxon>
        <taxon>Clostridia</taxon>
        <taxon>Eubacteriales</taxon>
        <taxon>Intestinimonas</taxon>
    </lineage>
</organism>
<dbReference type="InterPro" id="IPR025351">
    <property type="entry name" value="Pvc16_N"/>
</dbReference>
<proteinExistence type="predicted"/>